<dbReference type="EC" id="1.11.1.-" evidence="11"/>
<dbReference type="GO" id="GO:0004601">
    <property type="term" value="F:peroxidase activity"/>
    <property type="evidence" value="ECO:0007669"/>
    <property type="project" value="UniProtKB-KW"/>
</dbReference>
<keyword evidence="3" id="KW-0349">Heme</keyword>
<feature type="domain" description="Dyp-type peroxidase N-terminal" evidence="9">
    <location>
        <begin position="45"/>
        <end position="203"/>
    </location>
</feature>
<dbReference type="PANTHER" id="PTHR30521:SF4">
    <property type="entry name" value="DEFERROCHELATASE"/>
    <property type="match status" value="1"/>
</dbReference>
<dbReference type="InterPro" id="IPR048328">
    <property type="entry name" value="Dyp_perox_C"/>
</dbReference>
<gene>
    <name evidence="11" type="primary">efeN_1</name>
    <name evidence="11" type="ORF">NCTC949_01044</name>
</gene>
<evidence type="ECO:0000256" key="1">
    <source>
        <dbReference type="ARBA" id="ARBA00001970"/>
    </source>
</evidence>
<dbReference type="InterPro" id="IPR011008">
    <property type="entry name" value="Dimeric_a/b-barrel"/>
</dbReference>
<dbReference type="InterPro" id="IPR048327">
    <property type="entry name" value="Dyp_perox_N"/>
</dbReference>
<dbReference type="GO" id="GO:0046872">
    <property type="term" value="F:metal ion binding"/>
    <property type="evidence" value="ECO:0007669"/>
    <property type="project" value="UniProtKB-KW"/>
</dbReference>
<dbReference type="Proteomes" id="UP000271380">
    <property type="component" value="Chromosome"/>
</dbReference>
<dbReference type="GO" id="GO:0005829">
    <property type="term" value="C:cytosol"/>
    <property type="evidence" value="ECO:0007669"/>
    <property type="project" value="TreeGrafter"/>
</dbReference>
<dbReference type="PROSITE" id="PS51257">
    <property type="entry name" value="PROKAR_LIPOPROTEIN"/>
    <property type="match status" value="1"/>
</dbReference>
<comment type="cofactor">
    <cofactor evidence="1">
        <name>heme b</name>
        <dbReference type="ChEBI" id="CHEBI:60344"/>
    </cofactor>
</comment>
<evidence type="ECO:0000256" key="6">
    <source>
        <dbReference type="ARBA" id="ARBA00023002"/>
    </source>
</evidence>
<comment type="similarity">
    <text evidence="8">Belongs to the DyP-type peroxidase family.</text>
</comment>
<keyword evidence="6 11" id="KW-0560">Oxidoreductase</keyword>
<accession>A0AB38VVY9</accession>
<evidence type="ECO:0000256" key="2">
    <source>
        <dbReference type="ARBA" id="ARBA00022559"/>
    </source>
</evidence>
<dbReference type="AlphaFoldDB" id="A0AB38VVY9"/>
<dbReference type="Pfam" id="PF20628">
    <property type="entry name" value="Dyp_perox_C"/>
    <property type="match status" value="1"/>
</dbReference>
<dbReference type="NCBIfam" id="TIGR01413">
    <property type="entry name" value="Dyp_perox_fam"/>
    <property type="match status" value="1"/>
</dbReference>
<evidence type="ECO:0000256" key="8">
    <source>
        <dbReference type="ARBA" id="ARBA00025737"/>
    </source>
</evidence>
<organism evidence="11 12">
    <name type="scientific">Corynebacterium kutscheri</name>
    <dbReference type="NCBI Taxonomy" id="35755"/>
    <lineage>
        <taxon>Bacteria</taxon>
        <taxon>Bacillati</taxon>
        <taxon>Actinomycetota</taxon>
        <taxon>Actinomycetes</taxon>
        <taxon>Mycobacteriales</taxon>
        <taxon>Corynebacteriaceae</taxon>
        <taxon>Corynebacterium</taxon>
    </lineage>
</organism>
<dbReference type="PROSITE" id="PS51318">
    <property type="entry name" value="TAT"/>
    <property type="match status" value="1"/>
</dbReference>
<feature type="domain" description="Dyp-type peroxidase C-terminal" evidence="10">
    <location>
        <begin position="215"/>
        <end position="256"/>
    </location>
</feature>
<evidence type="ECO:0000256" key="7">
    <source>
        <dbReference type="ARBA" id="ARBA00023004"/>
    </source>
</evidence>
<name>A0AB38VVY9_9CORY</name>
<keyword evidence="5" id="KW-0732">Signal</keyword>
<proteinExistence type="inferred from homology"/>
<evidence type="ECO:0000313" key="11">
    <source>
        <dbReference type="EMBL" id="VEH06282.1"/>
    </source>
</evidence>
<keyword evidence="7" id="KW-0408">Iron</keyword>
<evidence type="ECO:0000259" key="10">
    <source>
        <dbReference type="Pfam" id="PF20628"/>
    </source>
</evidence>
<dbReference type="PANTHER" id="PTHR30521">
    <property type="entry name" value="DEFERROCHELATASE/PEROXIDASE"/>
    <property type="match status" value="1"/>
</dbReference>
<dbReference type="EMBL" id="LR134377">
    <property type="protein sequence ID" value="VEH06282.1"/>
    <property type="molecule type" value="Genomic_DNA"/>
</dbReference>
<dbReference type="GO" id="GO:0020037">
    <property type="term" value="F:heme binding"/>
    <property type="evidence" value="ECO:0007669"/>
    <property type="project" value="InterPro"/>
</dbReference>
<keyword evidence="2 11" id="KW-0575">Peroxidase</keyword>
<evidence type="ECO:0000256" key="5">
    <source>
        <dbReference type="ARBA" id="ARBA00022729"/>
    </source>
</evidence>
<dbReference type="PROSITE" id="PS51404">
    <property type="entry name" value="DYP_PEROXIDASE"/>
    <property type="match status" value="1"/>
</dbReference>
<evidence type="ECO:0000313" key="12">
    <source>
        <dbReference type="Proteomes" id="UP000271380"/>
    </source>
</evidence>
<evidence type="ECO:0000259" key="9">
    <source>
        <dbReference type="Pfam" id="PF04261"/>
    </source>
</evidence>
<evidence type="ECO:0000256" key="3">
    <source>
        <dbReference type="ARBA" id="ARBA00022617"/>
    </source>
</evidence>
<reference evidence="11 12" key="1">
    <citation type="submission" date="2018-12" db="EMBL/GenBank/DDBJ databases">
        <authorList>
            <consortium name="Pathogen Informatics"/>
        </authorList>
    </citation>
    <scope>NUCLEOTIDE SEQUENCE [LARGE SCALE GENOMIC DNA]</scope>
    <source>
        <strain evidence="11 12">NCTC949</strain>
    </source>
</reference>
<keyword evidence="4" id="KW-0479">Metal-binding</keyword>
<dbReference type="InterPro" id="IPR006314">
    <property type="entry name" value="Dyp_peroxidase"/>
</dbReference>
<dbReference type="SUPFAM" id="SSF54909">
    <property type="entry name" value="Dimeric alpha+beta barrel"/>
    <property type="match status" value="1"/>
</dbReference>
<dbReference type="Pfam" id="PF04261">
    <property type="entry name" value="Dyp_perox_N"/>
    <property type="match status" value="1"/>
</dbReference>
<sequence>MRNVSRRHFLLGGAGALSTGMSGACTQGTEDGPTGEVIAFRGEHQSGILSPAQQQIIMVAFDMVADRRKDLIDLLSKWTIAAERMQAGQPVNDPKVNDNVPPDDTGEAMGLTASNLTITFGFGRTLFQHDTYGDRFGIAQRMPTVLANGIPRMAAEYLDKDKSDGDLVIQICAEDPMVVLHAMHQFKRIAFGTVSVKWMQLGYGRTSSTSTEQETPRNLFGFKDGTANIKAEDNTQELAKHLWIQPTDDAHWAAGAPIYACVKSA</sequence>
<evidence type="ECO:0000256" key="4">
    <source>
        <dbReference type="ARBA" id="ARBA00022723"/>
    </source>
</evidence>
<protein>
    <submittedName>
        <fullName evidence="11">Iron-dependent peroxidase</fullName>
        <ecNumber evidence="11">1.11.1.-</ecNumber>
    </submittedName>
</protein>
<dbReference type="InterPro" id="IPR006311">
    <property type="entry name" value="TAT_signal"/>
</dbReference>